<feature type="domain" description="GH18" evidence="2">
    <location>
        <begin position="1"/>
        <end position="107"/>
    </location>
</feature>
<reference evidence="3 4" key="1">
    <citation type="journal article" date="2019" name="Sci. Rep.">
        <title>Orb-weaving spider Araneus ventricosus genome elucidates the spidroin gene catalogue.</title>
        <authorList>
            <person name="Kono N."/>
            <person name="Nakamura H."/>
            <person name="Ohtoshi R."/>
            <person name="Moran D.A.P."/>
            <person name="Shinohara A."/>
            <person name="Yoshida Y."/>
            <person name="Fujiwara M."/>
            <person name="Mori M."/>
            <person name="Tomita M."/>
            <person name="Arakawa K."/>
        </authorList>
    </citation>
    <scope>NUCLEOTIDE SEQUENCE [LARGE SCALE GENOMIC DNA]</scope>
</reference>
<dbReference type="SUPFAM" id="SSF54556">
    <property type="entry name" value="Chitinase insertion domain"/>
    <property type="match status" value="1"/>
</dbReference>
<dbReference type="Proteomes" id="UP000499080">
    <property type="component" value="Unassembled WGS sequence"/>
</dbReference>
<accession>A0A4Y2KUE2</accession>
<dbReference type="EMBL" id="BGPR01116029">
    <property type="protein sequence ID" value="GBN05832.1"/>
    <property type="molecule type" value="Genomic_DNA"/>
</dbReference>
<dbReference type="InterPro" id="IPR017853">
    <property type="entry name" value="GH"/>
</dbReference>
<evidence type="ECO:0000259" key="2">
    <source>
        <dbReference type="PROSITE" id="PS51910"/>
    </source>
</evidence>
<dbReference type="PANTHER" id="PTHR11177">
    <property type="entry name" value="CHITINASE"/>
    <property type="match status" value="1"/>
</dbReference>
<feature type="non-terminal residue" evidence="3">
    <location>
        <position position="1"/>
    </location>
</feature>
<dbReference type="Pfam" id="PF00704">
    <property type="entry name" value="Glyco_hydro_18"/>
    <property type="match status" value="1"/>
</dbReference>
<dbReference type="GO" id="GO:0005576">
    <property type="term" value="C:extracellular region"/>
    <property type="evidence" value="ECO:0007669"/>
    <property type="project" value="TreeGrafter"/>
</dbReference>
<evidence type="ECO:0000313" key="3">
    <source>
        <dbReference type="EMBL" id="GBN05832.1"/>
    </source>
</evidence>
<dbReference type="PANTHER" id="PTHR11177:SF399">
    <property type="entry name" value="CHITINASE 6, ISOFORM C"/>
    <property type="match status" value="1"/>
</dbReference>
<evidence type="ECO:0000313" key="4">
    <source>
        <dbReference type="Proteomes" id="UP000499080"/>
    </source>
</evidence>
<evidence type="ECO:0000256" key="1">
    <source>
        <dbReference type="SAM" id="MobiDB-lite"/>
    </source>
</evidence>
<dbReference type="GO" id="GO:0008061">
    <property type="term" value="F:chitin binding"/>
    <property type="evidence" value="ECO:0007669"/>
    <property type="project" value="TreeGrafter"/>
</dbReference>
<dbReference type="PROSITE" id="PS51910">
    <property type="entry name" value="GH18_2"/>
    <property type="match status" value="1"/>
</dbReference>
<feature type="region of interest" description="Disordered" evidence="1">
    <location>
        <begin position="32"/>
        <end position="52"/>
    </location>
</feature>
<organism evidence="3 4">
    <name type="scientific">Araneus ventricosus</name>
    <name type="common">Orbweaver spider</name>
    <name type="synonym">Epeira ventricosa</name>
    <dbReference type="NCBI Taxonomy" id="182803"/>
    <lineage>
        <taxon>Eukaryota</taxon>
        <taxon>Metazoa</taxon>
        <taxon>Ecdysozoa</taxon>
        <taxon>Arthropoda</taxon>
        <taxon>Chelicerata</taxon>
        <taxon>Arachnida</taxon>
        <taxon>Araneae</taxon>
        <taxon>Araneomorphae</taxon>
        <taxon>Entelegynae</taxon>
        <taxon>Araneoidea</taxon>
        <taxon>Araneidae</taxon>
        <taxon>Araneus</taxon>
    </lineage>
</organism>
<dbReference type="AlphaFoldDB" id="A0A4Y2KUE2"/>
<name>A0A4Y2KUE2_ARAVE</name>
<dbReference type="InterPro" id="IPR050314">
    <property type="entry name" value="Glycosyl_Hydrlase_18"/>
</dbReference>
<dbReference type="OrthoDB" id="8300211at2759"/>
<gene>
    <name evidence="3" type="ORF">AVEN_31926_1</name>
</gene>
<dbReference type="InterPro" id="IPR029070">
    <property type="entry name" value="Chitinase_insertion_sf"/>
</dbReference>
<protein>
    <recommendedName>
        <fullName evidence="2">GH18 domain-containing protein</fullName>
    </recommendedName>
</protein>
<comment type="caution">
    <text evidence="3">The sequence shown here is derived from an EMBL/GenBank/DDBJ whole genome shotgun (WGS) entry which is preliminary data.</text>
</comment>
<dbReference type="InterPro" id="IPR001223">
    <property type="entry name" value="Glyco_hydro18_cat"/>
</dbReference>
<dbReference type="GO" id="GO:0006032">
    <property type="term" value="P:chitin catabolic process"/>
    <property type="evidence" value="ECO:0007669"/>
    <property type="project" value="TreeGrafter"/>
</dbReference>
<dbReference type="SUPFAM" id="SSF51445">
    <property type="entry name" value="(Trans)glycosidases"/>
    <property type="match status" value="1"/>
</dbReference>
<proteinExistence type="predicted"/>
<dbReference type="Gene3D" id="3.10.50.10">
    <property type="match status" value="1"/>
</dbReference>
<dbReference type="GO" id="GO:0005975">
    <property type="term" value="P:carbohydrate metabolic process"/>
    <property type="evidence" value="ECO:0007669"/>
    <property type="project" value="InterPro"/>
</dbReference>
<keyword evidence="4" id="KW-1185">Reference proteome</keyword>
<sequence>AWTVEYYLSLGAPRHKLVVGIPMYGRSYTLSSPQLATGYDSPAKSPGEEGTATREKGYLAFYEVSSQRIIDSSVPSTSFLHSLIYSQIRKVGGTEEILSSIHFFCIL</sequence>
<dbReference type="GO" id="GO:0004568">
    <property type="term" value="F:chitinase activity"/>
    <property type="evidence" value="ECO:0007669"/>
    <property type="project" value="TreeGrafter"/>
</dbReference>